<dbReference type="Proteomes" id="UP000000311">
    <property type="component" value="Unassembled WGS sequence"/>
</dbReference>
<comment type="catalytic activity">
    <reaction evidence="4">
        <text>a uridine in tRNA = a pseudouridine in tRNA</text>
        <dbReference type="Rhea" id="RHEA:54572"/>
        <dbReference type="Rhea" id="RHEA-COMP:13339"/>
        <dbReference type="Rhea" id="RHEA-COMP:13934"/>
        <dbReference type="ChEBI" id="CHEBI:65314"/>
        <dbReference type="ChEBI" id="CHEBI:65315"/>
    </reaction>
</comment>
<evidence type="ECO:0000313" key="9">
    <source>
        <dbReference type="Proteomes" id="UP000000311"/>
    </source>
</evidence>
<dbReference type="InterPro" id="IPR001374">
    <property type="entry name" value="R3H_dom"/>
</dbReference>
<dbReference type="GO" id="GO:0009982">
    <property type="term" value="F:pseudouridine synthase activity"/>
    <property type="evidence" value="ECO:0007669"/>
    <property type="project" value="InterPro"/>
</dbReference>
<dbReference type="Pfam" id="PF01142">
    <property type="entry name" value="TruD"/>
    <property type="match status" value="1"/>
</dbReference>
<dbReference type="EMBL" id="GL441871">
    <property type="protein sequence ID" value="EFN64086.1"/>
    <property type="molecule type" value="Genomic_DNA"/>
</dbReference>
<evidence type="ECO:0000256" key="1">
    <source>
        <dbReference type="ARBA" id="ARBA00007953"/>
    </source>
</evidence>
<evidence type="ECO:0000256" key="2">
    <source>
        <dbReference type="ARBA" id="ARBA00022694"/>
    </source>
</evidence>
<sequence length="683" mass="78279">MSADNITLPNKNFAKRKYQNNKNRNRRSEWKGGCQNNSDRRGFKRNFDQSSEENAKRNKLDVGIRLKECDLGITEYISKHPGFSAIIKERYTDFHVNEIDLDGQVAKLTHQNIPSDSNENINIEDLKTMISSVIWDQLQVLKENPSSTIQIDVTNIDKTERRIIHTIAQNLANVISQTTVEDDKKFITIIPKNTKTDHKVRKDNRINWKNRDGDYCHFLLHKVNMDTIDALNQLAINLRIQPNNFTYPGTKDRRAWTTQWVSLKRVDARDILRASKRTHGAYVGNFKYAKNSLKLGMLRGNQFKIALRNVCGTDEEIEQAMTSVRDNGFINYYGLQRFGTVASIPTHEIGKRLLQGKWHEAIELILKPRPGEQDKELAEARQIYAETKDAHTAYAKIKRIDKIEARLLKGLQVSGEKNPLGALDSIPRNIRLMYIHAYQSFVWNHIVSRRIKQFGTNVIVGDLVYDKQSCQENVTDEIMNYPLNDGDVRETDVISSEEINIDSEASKTNEESLEQNNFSVVKSLKEEDLPNYTLADVVMPQPGWKVTYPSYAKAWYGEFLAKDELTTDLKQNNKKYSLSGAYRKILQIPMKLSWKIMYYKNKHDNLILSDIDQMRKIASPQNDPDGKNKALIIEMSLEPSTYATMGLREILKNDTSAETQVALSASYDAENVQSSTSTVSVVV</sequence>
<organism evidence="9">
    <name type="scientific">Camponotus floridanus</name>
    <name type="common">Florida carpenter ant</name>
    <dbReference type="NCBI Taxonomy" id="104421"/>
    <lineage>
        <taxon>Eukaryota</taxon>
        <taxon>Metazoa</taxon>
        <taxon>Ecdysozoa</taxon>
        <taxon>Arthropoda</taxon>
        <taxon>Hexapoda</taxon>
        <taxon>Insecta</taxon>
        <taxon>Pterygota</taxon>
        <taxon>Neoptera</taxon>
        <taxon>Endopterygota</taxon>
        <taxon>Hymenoptera</taxon>
        <taxon>Apocrita</taxon>
        <taxon>Aculeata</taxon>
        <taxon>Formicoidea</taxon>
        <taxon>Formicidae</taxon>
        <taxon>Formicinae</taxon>
        <taxon>Camponotus</taxon>
    </lineage>
</organism>
<dbReference type="PIRSF" id="PIRSF037016">
    <property type="entry name" value="Pseudouridin_synth_euk_prd"/>
    <property type="match status" value="1"/>
</dbReference>
<dbReference type="NCBIfam" id="TIGR00094">
    <property type="entry name" value="tRNA_TruD_broad"/>
    <property type="match status" value="1"/>
</dbReference>
<gene>
    <name evidence="8" type="ORF">EAG_02346</name>
</gene>
<dbReference type="InterPro" id="IPR011760">
    <property type="entry name" value="PsdUridine_synth_TruD_insert"/>
</dbReference>
<dbReference type="InterPro" id="IPR020103">
    <property type="entry name" value="PsdUridine_synth_cat_dom_sf"/>
</dbReference>
<name>E2AR47_CAMFO</name>
<feature type="region of interest" description="Disordered" evidence="5">
    <location>
        <begin position="1"/>
        <end position="54"/>
    </location>
</feature>
<dbReference type="SUPFAM" id="SSF55120">
    <property type="entry name" value="Pseudouridine synthase"/>
    <property type="match status" value="1"/>
</dbReference>
<keyword evidence="3" id="KW-0413">Isomerase</keyword>
<evidence type="ECO:0000313" key="8">
    <source>
        <dbReference type="EMBL" id="EFN64086.1"/>
    </source>
</evidence>
<comment type="similarity">
    <text evidence="1">Belongs to the pseudouridine synthase TruD family.</text>
</comment>
<dbReference type="PROSITE" id="PS51061">
    <property type="entry name" value="R3H"/>
    <property type="match status" value="1"/>
</dbReference>
<dbReference type="PROSITE" id="PS50984">
    <property type="entry name" value="TRUD"/>
    <property type="match status" value="1"/>
</dbReference>
<dbReference type="GO" id="GO:0008033">
    <property type="term" value="P:tRNA processing"/>
    <property type="evidence" value="ECO:0007669"/>
    <property type="project" value="UniProtKB-KW"/>
</dbReference>
<evidence type="ECO:0000259" key="7">
    <source>
        <dbReference type="PROSITE" id="PS51061"/>
    </source>
</evidence>
<dbReference type="CDD" id="cd02576">
    <property type="entry name" value="PseudoU_synth_ScPUS7"/>
    <property type="match status" value="1"/>
</dbReference>
<dbReference type="KEGG" id="cfo:105255125"/>
<evidence type="ECO:0000256" key="5">
    <source>
        <dbReference type="SAM" id="MobiDB-lite"/>
    </source>
</evidence>
<dbReference type="GO" id="GO:0001522">
    <property type="term" value="P:pseudouridine synthesis"/>
    <property type="evidence" value="ECO:0007669"/>
    <property type="project" value="InterPro"/>
</dbReference>
<evidence type="ECO:0000256" key="4">
    <source>
        <dbReference type="ARBA" id="ARBA00036943"/>
    </source>
</evidence>
<feature type="domain" description="R3H" evidence="7">
    <location>
        <begin position="127"/>
        <end position="193"/>
    </location>
</feature>
<dbReference type="STRING" id="104421.E2AR47"/>
<reference evidence="8 9" key="1">
    <citation type="journal article" date="2010" name="Science">
        <title>Genomic comparison of the ants Camponotus floridanus and Harpegnathos saltator.</title>
        <authorList>
            <person name="Bonasio R."/>
            <person name="Zhang G."/>
            <person name="Ye C."/>
            <person name="Mutti N.S."/>
            <person name="Fang X."/>
            <person name="Qin N."/>
            <person name="Donahue G."/>
            <person name="Yang P."/>
            <person name="Li Q."/>
            <person name="Li C."/>
            <person name="Zhang P."/>
            <person name="Huang Z."/>
            <person name="Berger S.L."/>
            <person name="Reinberg D."/>
            <person name="Wang J."/>
            <person name="Liebig J."/>
        </authorList>
    </citation>
    <scope>NUCLEOTIDE SEQUENCE [LARGE SCALE GENOMIC DNA]</scope>
    <source>
        <strain evidence="9">C129</strain>
    </source>
</reference>
<dbReference type="InterPro" id="IPR001656">
    <property type="entry name" value="PsdUridine_synth_TruD"/>
</dbReference>
<feature type="domain" description="TRUD" evidence="6">
    <location>
        <begin position="328"/>
        <end position="588"/>
    </location>
</feature>
<feature type="compositionally biased region" description="Basic and acidic residues" evidence="5">
    <location>
        <begin position="38"/>
        <end position="54"/>
    </location>
</feature>
<dbReference type="OMA" id="WINYFGH"/>
<feature type="compositionally biased region" description="Polar residues" evidence="5">
    <location>
        <begin position="1"/>
        <end position="10"/>
    </location>
</feature>
<evidence type="ECO:0000259" key="6">
    <source>
        <dbReference type="PROSITE" id="PS50984"/>
    </source>
</evidence>
<dbReference type="OrthoDB" id="447290at2759"/>
<keyword evidence="9" id="KW-1185">Reference proteome</keyword>
<protein>
    <submittedName>
        <fullName evidence="8">Pseudouridylate synthase 7-like protein</fullName>
    </submittedName>
</protein>
<accession>E2AR47</accession>
<dbReference type="FunCoup" id="E2AR47">
    <property type="interactions" value="1634"/>
</dbReference>
<dbReference type="PANTHER" id="PTHR13326:SF31">
    <property type="entry name" value="PSEUDOURIDYLATE SYNTHASE 7 HOMOLOG"/>
    <property type="match status" value="1"/>
</dbReference>
<dbReference type="GO" id="GO:0005634">
    <property type="term" value="C:nucleus"/>
    <property type="evidence" value="ECO:0007669"/>
    <property type="project" value="TreeGrafter"/>
</dbReference>
<dbReference type="PANTHER" id="PTHR13326">
    <property type="entry name" value="TRNA PSEUDOURIDINE SYNTHASE D"/>
    <property type="match status" value="1"/>
</dbReference>
<dbReference type="InParanoid" id="E2AR47"/>
<feature type="compositionally biased region" description="Basic residues" evidence="5">
    <location>
        <begin position="13"/>
        <end position="25"/>
    </location>
</feature>
<dbReference type="AlphaFoldDB" id="E2AR47"/>
<evidence type="ECO:0000256" key="3">
    <source>
        <dbReference type="ARBA" id="ARBA00023235"/>
    </source>
</evidence>
<dbReference type="Gene3D" id="3.30.2350.20">
    <property type="entry name" value="TruD, catalytic domain"/>
    <property type="match status" value="2"/>
</dbReference>
<proteinExistence type="inferred from homology"/>
<dbReference type="GO" id="GO:0003723">
    <property type="term" value="F:RNA binding"/>
    <property type="evidence" value="ECO:0007669"/>
    <property type="project" value="InterPro"/>
</dbReference>
<dbReference type="InterPro" id="IPR042214">
    <property type="entry name" value="TruD_catalytic"/>
</dbReference>
<keyword evidence="2" id="KW-0819">tRNA processing</keyword>